<dbReference type="Proteomes" id="UP000799118">
    <property type="component" value="Unassembled WGS sequence"/>
</dbReference>
<organism evidence="2 3">
    <name type="scientific">Gymnopus androsaceus JB14</name>
    <dbReference type="NCBI Taxonomy" id="1447944"/>
    <lineage>
        <taxon>Eukaryota</taxon>
        <taxon>Fungi</taxon>
        <taxon>Dikarya</taxon>
        <taxon>Basidiomycota</taxon>
        <taxon>Agaricomycotina</taxon>
        <taxon>Agaricomycetes</taxon>
        <taxon>Agaricomycetidae</taxon>
        <taxon>Agaricales</taxon>
        <taxon>Marasmiineae</taxon>
        <taxon>Omphalotaceae</taxon>
        <taxon>Gymnopus</taxon>
    </lineage>
</organism>
<reference evidence="2" key="1">
    <citation type="journal article" date="2019" name="Environ. Microbiol.">
        <title>Fungal ecological strategies reflected in gene transcription - a case study of two litter decomposers.</title>
        <authorList>
            <person name="Barbi F."/>
            <person name="Kohler A."/>
            <person name="Barry K."/>
            <person name="Baskaran P."/>
            <person name="Daum C."/>
            <person name="Fauchery L."/>
            <person name="Ihrmark K."/>
            <person name="Kuo A."/>
            <person name="LaButti K."/>
            <person name="Lipzen A."/>
            <person name="Morin E."/>
            <person name="Grigoriev I.V."/>
            <person name="Henrissat B."/>
            <person name="Lindahl B."/>
            <person name="Martin F."/>
        </authorList>
    </citation>
    <scope>NUCLEOTIDE SEQUENCE</scope>
    <source>
        <strain evidence="2">JB14</strain>
    </source>
</reference>
<protein>
    <submittedName>
        <fullName evidence="2">Uncharacterized protein</fullName>
    </submittedName>
</protein>
<dbReference type="OrthoDB" id="3099818at2759"/>
<evidence type="ECO:0000313" key="3">
    <source>
        <dbReference type="Proteomes" id="UP000799118"/>
    </source>
</evidence>
<feature type="compositionally biased region" description="Acidic residues" evidence="1">
    <location>
        <begin position="205"/>
        <end position="214"/>
    </location>
</feature>
<evidence type="ECO:0000313" key="2">
    <source>
        <dbReference type="EMBL" id="KAE9387047.1"/>
    </source>
</evidence>
<feature type="region of interest" description="Disordered" evidence="1">
    <location>
        <begin position="157"/>
        <end position="255"/>
    </location>
</feature>
<sequence length="300" mass="32590">MSSPAAKTKATKCSPQKPSPYTLHPTYSGTIPSFFNCQSPMQQGLLGIVITFLKQTNRYEALESFAKCVDPTKKSSYKHMVGVCMGRDHPTDFAKLSISRLCKYEGCGSAKEHPVFPMSDDEKTTTTRLRAMKECIPQLENTAGQLLALDGEITTFLAQSGGTPSSARRSKRKRDSTDPTTPSKQRRVSDGSSNAITLQPFPLASDDDDDEVEFVEGPSKPISPKISRRTSPAPVAGSSSLRKMPASASPTKVGDSNSRWMVYLSHACDELEEAANSDGIQDTILGPKLRALAQTIYNNC</sequence>
<dbReference type="EMBL" id="ML769827">
    <property type="protein sequence ID" value="KAE9387047.1"/>
    <property type="molecule type" value="Genomic_DNA"/>
</dbReference>
<accession>A0A6A4GP80</accession>
<dbReference type="AlphaFoldDB" id="A0A6A4GP80"/>
<evidence type="ECO:0000256" key="1">
    <source>
        <dbReference type="SAM" id="MobiDB-lite"/>
    </source>
</evidence>
<gene>
    <name evidence="2" type="ORF">BT96DRAFT_1005490</name>
</gene>
<keyword evidence="3" id="KW-1185">Reference proteome</keyword>
<proteinExistence type="predicted"/>
<name>A0A6A4GP80_9AGAR</name>